<sequence length="113" mass="12563">MLSRYGARIVTINHYRIDIKPEKNLLIIKHHDIPGMIGRVGSLLGITWESRDKHWNDAGSIANIGGEAIMVLTLDKEIPELVINQLSSIKGLNTAQLLELNTMDGCDEMSPTK</sequence>
<dbReference type="InterPro" id="IPR045865">
    <property type="entry name" value="ACT-like_dom_sf"/>
</dbReference>
<dbReference type="RefSeq" id="WP_230498718.1">
    <property type="nucleotide sequence ID" value="NZ_CAKJTG010000035.1"/>
</dbReference>
<dbReference type="AlphaFoldDB" id="A0A9C7GE00"/>
<evidence type="ECO:0000313" key="1">
    <source>
        <dbReference type="EMBL" id="CAG9610387.1"/>
    </source>
</evidence>
<evidence type="ECO:0000313" key="2">
    <source>
        <dbReference type="Proteomes" id="UP000789845"/>
    </source>
</evidence>
<evidence type="ECO:0008006" key="3">
    <source>
        <dbReference type="Google" id="ProtNLM"/>
    </source>
</evidence>
<comment type="caution">
    <text evidence="1">The sequence shown here is derived from an EMBL/GenBank/DDBJ whole genome shotgun (WGS) entry which is preliminary data.</text>
</comment>
<gene>
    <name evidence="1" type="ORF">NEOCIP111885_04161</name>
</gene>
<name>A0A9C7GE00_9BACI</name>
<protein>
    <recommendedName>
        <fullName evidence="3">ACT domain-containing protein</fullName>
    </recommendedName>
</protein>
<accession>A0A9C7GE00</accession>
<reference evidence="1" key="1">
    <citation type="submission" date="2021-10" db="EMBL/GenBank/DDBJ databases">
        <authorList>
            <person name="Criscuolo A."/>
        </authorList>
    </citation>
    <scope>NUCLEOTIDE SEQUENCE</scope>
    <source>
        <strain evidence="1">CIP111885</strain>
    </source>
</reference>
<dbReference type="Proteomes" id="UP000789845">
    <property type="component" value="Unassembled WGS sequence"/>
</dbReference>
<dbReference type="EMBL" id="CAKJTG010000035">
    <property type="protein sequence ID" value="CAG9610387.1"/>
    <property type="molecule type" value="Genomic_DNA"/>
</dbReference>
<dbReference type="SUPFAM" id="SSF55021">
    <property type="entry name" value="ACT-like"/>
    <property type="match status" value="1"/>
</dbReference>
<proteinExistence type="predicted"/>
<keyword evidence="2" id="KW-1185">Reference proteome</keyword>
<organism evidence="1 2">
    <name type="scientific">Pseudoneobacillus rhizosphaerae</name>
    <dbReference type="NCBI Taxonomy" id="2880968"/>
    <lineage>
        <taxon>Bacteria</taxon>
        <taxon>Bacillati</taxon>
        <taxon>Bacillota</taxon>
        <taxon>Bacilli</taxon>
        <taxon>Bacillales</taxon>
        <taxon>Bacillaceae</taxon>
        <taxon>Pseudoneobacillus</taxon>
    </lineage>
</organism>